<reference evidence="1" key="1">
    <citation type="submission" date="2014-09" db="EMBL/GenBank/DDBJ databases">
        <authorList>
            <person name="Magalhaes I.L.F."/>
            <person name="Oliveira U."/>
            <person name="Santos F.R."/>
            <person name="Vidigal T.H.D.A."/>
            <person name="Brescovit A.D."/>
            <person name="Santos A.J."/>
        </authorList>
    </citation>
    <scope>NUCLEOTIDE SEQUENCE</scope>
    <source>
        <tissue evidence="1">Shoot tissue taken approximately 20 cm above the soil surface</tissue>
    </source>
</reference>
<proteinExistence type="predicted"/>
<dbReference type="PROSITE" id="PS51257">
    <property type="entry name" value="PROKAR_LIPOPROTEIN"/>
    <property type="match status" value="1"/>
</dbReference>
<dbReference type="EMBL" id="GBRH01172020">
    <property type="protein sequence ID" value="JAE25876.1"/>
    <property type="molecule type" value="Transcribed_RNA"/>
</dbReference>
<name>A0A0A9GTJ2_ARUDO</name>
<dbReference type="AlphaFoldDB" id="A0A0A9GTJ2"/>
<sequence length="109" mass="12195">MVTKSISMEQLVGVLDAAMQGDYPGIACSTSSCKLLKIIFLSGMKALLDQHLLDIRSMCSDIRILEQGDMQGMRNVKVFIRTNILSPVTRKGGRAQHNFHIKYVVRIWG</sequence>
<protein>
    <submittedName>
        <fullName evidence="1">Uncharacterized protein</fullName>
    </submittedName>
</protein>
<accession>A0A0A9GTJ2</accession>
<reference evidence="1" key="2">
    <citation type="journal article" date="2015" name="Data Brief">
        <title>Shoot transcriptome of the giant reed, Arundo donax.</title>
        <authorList>
            <person name="Barrero R.A."/>
            <person name="Guerrero F.D."/>
            <person name="Moolhuijzen P."/>
            <person name="Goolsby J.A."/>
            <person name="Tidwell J."/>
            <person name="Bellgard S.E."/>
            <person name="Bellgard M.I."/>
        </authorList>
    </citation>
    <scope>NUCLEOTIDE SEQUENCE</scope>
    <source>
        <tissue evidence="1">Shoot tissue taken approximately 20 cm above the soil surface</tissue>
    </source>
</reference>
<evidence type="ECO:0000313" key="1">
    <source>
        <dbReference type="EMBL" id="JAE25876.1"/>
    </source>
</evidence>
<organism evidence="1">
    <name type="scientific">Arundo donax</name>
    <name type="common">Giant reed</name>
    <name type="synonym">Donax arundinaceus</name>
    <dbReference type="NCBI Taxonomy" id="35708"/>
    <lineage>
        <taxon>Eukaryota</taxon>
        <taxon>Viridiplantae</taxon>
        <taxon>Streptophyta</taxon>
        <taxon>Embryophyta</taxon>
        <taxon>Tracheophyta</taxon>
        <taxon>Spermatophyta</taxon>
        <taxon>Magnoliopsida</taxon>
        <taxon>Liliopsida</taxon>
        <taxon>Poales</taxon>
        <taxon>Poaceae</taxon>
        <taxon>PACMAD clade</taxon>
        <taxon>Arundinoideae</taxon>
        <taxon>Arundineae</taxon>
        <taxon>Arundo</taxon>
    </lineage>
</organism>